<organism evidence="1 2">
    <name type="scientific">Phytohabitans kaempferiae</name>
    <dbReference type="NCBI Taxonomy" id="1620943"/>
    <lineage>
        <taxon>Bacteria</taxon>
        <taxon>Bacillati</taxon>
        <taxon>Actinomycetota</taxon>
        <taxon>Actinomycetes</taxon>
        <taxon>Micromonosporales</taxon>
        <taxon>Micromonosporaceae</taxon>
    </lineage>
</organism>
<dbReference type="RefSeq" id="WP_377250146.1">
    <property type="nucleotide sequence ID" value="NZ_JBHLUH010000013.1"/>
</dbReference>
<reference evidence="1 2" key="1">
    <citation type="submission" date="2024-09" db="EMBL/GenBank/DDBJ databases">
        <authorList>
            <person name="Sun Q."/>
            <person name="Mori K."/>
        </authorList>
    </citation>
    <scope>NUCLEOTIDE SEQUENCE [LARGE SCALE GENOMIC DNA]</scope>
    <source>
        <strain evidence="1 2">TBRC 3947</strain>
    </source>
</reference>
<accession>A0ABV6M1U4</accession>
<sequence>MLERAGIVRGHRHGRGVRYSVDAERLRRASQCMAGVAEQWDARLSAIKRIAEGVALSHEDMPGLRRP</sequence>
<proteinExistence type="predicted"/>
<evidence type="ECO:0000313" key="1">
    <source>
        <dbReference type="EMBL" id="MFC0528512.1"/>
    </source>
</evidence>
<dbReference type="EMBL" id="JBHLUH010000013">
    <property type="protein sequence ID" value="MFC0528512.1"/>
    <property type="molecule type" value="Genomic_DNA"/>
</dbReference>
<keyword evidence="2" id="KW-1185">Reference proteome</keyword>
<gene>
    <name evidence="1" type="ORF">ACFFIA_12650</name>
</gene>
<dbReference type="InterPro" id="IPR036388">
    <property type="entry name" value="WH-like_DNA-bd_sf"/>
</dbReference>
<comment type="caution">
    <text evidence="1">The sequence shown here is derived from an EMBL/GenBank/DDBJ whole genome shotgun (WGS) entry which is preliminary data.</text>
</comment>
<evidence type="ECO:0000313" key="2">
    <source>
        <dbReference type="Proteomes" id="UP001589867"/>
    </source>
</evidence>
<dbReference type="Gene3D" id="1.10.10.10">
    <property type="entry name" value="Winged helix-like DNA-binding domain superfamily/Winged helix DNA-binding domain"/>
    <property type="match status" value="1"/>
</dbReference>
<protein>
    <recommendedName>
        <fullName evidence="3">HTH arsR-type domain-containing protein</fullName>
    </recommendedName>
</protein>
<name>A0ABV6M1U4_9ACTN</name>
<evidence type="ECO:0008006" key="3">
    <source>
        <dbReference type="Google" id="ProtNLM"/>
    </source>
</evidence>
<dbReference type="Proteomes" id="UP001589867">
    <property type="component" value="Unassembled WGS sequence"/>
</dbReference>